<dbReference type="EMBL" id="JADGII010000010">
    <property type="protein sequence ID" value="MBF0636945.1"/>
    <property type="molecule type" value="Genomic_DNA"/>
</dbReference>
<dbReference type="PRINTS" id="PR00344">
    <property type="entry name" value="BCTRLSENSOR"/>
</dbReference>
<dbReference type="Gene3D" id="1.10.287.130">
    <property type="match status" value="1"/>
</dbReference>
<proteinExistence type="predicted"/>
<dbReference type="InterPro" id="IPR003661">
    <property type="entry name" value="HisK_dim/P_dom"/>
</dbReference>
<dbReference type="InterPro" id="IPR001789">
    <property type="entry name" value="Sig_transdc_resp-reg_receiver"/>
</dbReference>
<feature type="transmembrane region" description="Helical" evidence="5">
    <location>
        <begin position="107"/>
        <end position="127"/>
    </location>
</feature>
<protein>
    <recommendedName>
        <fullName evidence="2">histidine kinase</fullName>
        <ecNumber evidence="2">2.7.13.3</ecNumber>
    </recommendedName>
</protein>
<feature type="modified residue" description="4-aspartylphosphate" evidence="4">
    <location>
        <position position="636"/>
    </location>
</feature>
<dbReference type="RefSeq" id="WP_175187331.1">
    <property type="nucleotide sequence ID" value="NZ_JABVZQ010000007.1"/>
</dbReference>
<dbReference type="PROSITE" id="PS50110">
    <property type="entry name" value="RESPONSE_REGULATORY"/>
    <property type="match status" value="2"/>
</dbReference>
<dbReference type="InterPro" id="IPR003594">
    <property type="entry name" value="HATPase_dom"/>
</dbReference>
<dbReference type="Pfam" id="PF00072">
    <property type="entry name" value="Response_reg"/>
    <property type="match status" value="2"/>
</dbReference>
<name>A0ABR9XSB3_9CHLB</name>
<accession>A0ABR9XSB3</accession>
<evidence type="ECO:0000313" key="9">
    <source>
        <dbReference type="Proteomes" id="UP000619838"/>
    </source>
</evidence>
<dbReference type="PANTHER" id="PTHR45339">
    <property type="entry name" value="HYBRID SIGNAL TRANSDUCTION HISTIDINE KINASE J"/>
    <property type="match status" value="1"/>
</dbReference>
<dbReference type="GO" id="GO:0016301">
    <property type="term" value="F:kinase activity"/>
    <property type="evidence" value="ECO:0007669"/>
    <property type="project" value="UniProtKB-KW"/>
</dbReference>
<sequence length="705" mass="78651">MSVSGYIGRCIKEGTQVSVFNVTWGGLLAAPGHIFFYVLLKYGFQMPYENFALRLAASVLALFAIFFVRLESPLAKKLFPFYWHGSLIFILPFIFTFLLLKNNFHELWLYWEIFMIFVLILFVPNWLMLFVDLLAGMAAGVLGFVLTTPDALLRPDFDIPAYLTVVVVTVIAGYLFSYSNRRGQVAQEKNAALQALAGSIAHEMRNPLGQVKLNLDIIEDQLPAGEYRDAEALRRTSGELYTVLDRLYQHVAWGQIAVKRGSQIINMILDEVREKPVDTSNFIHSSAAIATRKAIDEYGFESSAEREKIVFDDRQDFMFRVNETMYLFVLFNLIKNALYFLESCPGKKIFITLESGDEQNRVIVKDTGPGIASEYLDRLFDPYFTAGRKGGTGLGLSYCKRVMRAFGGDITCDSVEGEYTEFTLTFPVVSEEALKAAHEVLVNKNRALFEGKRFLVVDDKAEDRELVCRALLPFGVELEQAGNGEEALRCLLSADFDLVIMNLSMPVLDGYEATELIRSGEAGREISHLPVIAYTEQPVSVAEGRSRKAGMQGVITKPCADDELVRVVAGVLEEVHGLDLNRMRDLRVLVADDSSVNRTVISALLEKYGMTTMQAVNGTKVIEMVNDGDFDLVLMDIGMPELNGLEATRRIRASADERVASLPVIGISGESDEELISEALRAGMTDYVTKPVDMRLLLEKISGVV</sequence>
<dbReference type="SMART" id="SM00448">
    <property type="entry name" value="REC"/>
    <property type="match status" value="2"/>
</dbReference>
<dbReference type="SUPFAM" id="SSF52172">
    <property type="entry name" value="CheY-like"/>
    <property type="match status" value="2"/>
</dbReference>
<keyword evidence="5" id="KW-0472">Membrane</keyword>
<dbReference type="InterPro" id="IPR036890">
    <property type="entry name" value="HATPase_C_sf"/>
</dbReference>
<dbReference type="EC" id="2.7.13.3" evidence="2"/>
<dbReference type="Gene3D" id="3.30.565.10">
    <property type="entry name" value="Histidine kinase-like ATPase, C-terminal domain"/>
    <property type="match status" value="1"/>
</dbReference>
<evidence type="ECO:0000259" key="7">
    <source>
        <dbReference type="PROSITE" id="PS50110"/>
    </source>
</evidence>
<comment type="catalytic activity">
    <reaction evidence="1">
        <text>ATP + protein L-histidine = ADP + protein N-phospho-L-histidine.</text>
        <dbReference type="EC" id="2.7.13.3"/>
    </reaction>
</comment>
<comment type="caution">
    <text evidence="4">Lacks conserved residue(s) required for the propagation of feature annotation.</text>
</comment>
<keyword evidence="8" id="KW-0808">Transferase</keyword>
<feature type="transmembrane region" description="Helical" evidence="5">
    <location>
        <begin position="22"/>
        <end position="40"/>
    </location>
</feature>
<evidence type="ECO:0000256" key="4">
    <source>
        <dbReference type="PROSITE-ProRule" id="PRU00169"/>
    </source>
</evidence>
<feature type="domain" description="Response regulatory" evidence="7">
    <location>
        <begin position="453"/>
        <end position="572"/>
    </location>
</feature>
<dbReference type="InterPro" id="IPR011006">
    <property type="entry name" value="CheY-like_superfamily"/>
</dbReference>
<dbReference type="InterPro" id="IPR005467">
    <property type="entry name" value="His_kinase_dom"/>
</dbReference>
<dbReference type="Gene3D" id="3.40.50.2300">
    <property type="match status" value="2"/>
</dbReference>
<feature type="transmembrane region" description="Helical" evidence="5">
    <location>
        <begin position="81"/>
        <end position="100"/>
    </location>
</feature>
<evidence type="ECO:0000259" key="6">
    <source>
        <dbReference type="PROSITE" id="PS50109"/>
    </source>
</evidence>
<organism evidence="8 9">
    <name type="scientific">Prosthecochloris ethylica</name>
    <dbReference type="NCBI Taxonomy" id="2743976"/>
    <lineage>
        <taxon>Bacteria</taxon>
        <taxon>Pseudomonadati</taxon>
        <taxon>Chlorobiota</taxon>
        <taxon>Chlorobiia</taxon>
        <taxon>Chlorobiales</taxon>
        <taxon>Chlorobiaceae</taxon>
        <taxon>Prosthecochloris</taxon>
    </lineage>
</organism>
<dbReference type="CDD" id="cd00075">
    <property type="entry name" value="HATPase"/>
    <property type="match status" value="1"/>
</dbReference>
<keyword evidence="5" id="KW-0812">Transmembrane</keyword>
<evidence type="ECO:0000256" key="1">
    <source>
        <dbReference type="ARBA" id="ARBA00000085"/>
    </source>
</evidence>
<keyword evidence="8" id="KW-0418">Kinase</keyword>
<feature type="transmembrane region" description="Helical" evidence="5">
    <location>
        <begin position="52"/>
        <end position="69"/>
    </location>
</feature>
<dbReference type="InterPro" id="IPR036097">
    <property type="entry name" value="HisK_dim/P_sf"/>
</dbReference>
<dbReference type="Pfam" id="PF02518">
    <property type="entry name" value="HATPase_c"/>
    <property type="match status" value="1"/>
</dbReference>
<evidence type="ECO:0000313" key="8">
    <source>
        <dbReference type="EMBL" id="MBF0636945.1"/>
    </source>
</evidence>
<feature type="transmembrane region" description="Helical" evidence="5">
    <location>
        <begin position="159"/>
        <end position="178"/>
    </location>
</feature>
<dbReference type="PROSITE" id="PS50109">
    <property type="entry name" value="HIS_KIN"/>
    <property type="match status" value="1"/>
</dbReference>
<comment type="caution">
    <text evidence="8">The sequence shown here is derived from an EMBL/GenBank/DDBJ whole genome shotgun (WGS) entry which is preliminary data.</text>
</comment>
<feature type="domain" description="Response regulatory" evidence="7">
    <location>
        <begin position="587"/>
        <end position="705"/>
    </location>
</feature>
<feature type="domain" description="Histidine kinase" evidence="6">
    <location>
        <begin position="199"/>
        <end position="430"/>
    </location>
</feature>
<dbReference type="SUPFAM" id="SSF47384">
    <property type="entry name" value="Homodimeric domain of signal transducing histidine kinase"/>
    <property type="match status" value="1"/>
</dbReference>
<dbReference type="Proteomes" id="UP000619838">
    <property type="component" value="Unassembled WGS sequence"/>
</dbReference>
<reference evidence="8 9" key="1">
    <citation type="journal article" date="2020" name="Microorganisms">
        <title>Simultaneous Genome Sequencing of Prosthecochloris ethylica and Desulfuromonas acetoxidans within a Syntrophic Mixture Reveals Unique Pili and Protein Interactions.</title>
        <authorList>
            <person name="Kyndt J.A."/>
            <person name="Van Beeumen J.J."/>
            <person name="Meyer T.E."/>
        </authorList>
    </citation>
    <scope>NUCLEOTIDE SEQUENCE [LARGE SCALE GENOMIC DNA]</scope>
    <source>
        <strain evidence="8 9">N3</strain>
    </source>
</reference>
<keyword evidence="3 4" id="KW-0597">Phosphoprotein</keyword>
<dbReference type="PANTHER" id="PTHR45339:SF6">
    <property type="entry name" value="SENSORY HISTIDINE PROTEIN KINASE"/>
    <property type="match status" value="1"/>
</dbReference>
<dbReference type="SUPFAM" id="SSF55874">
    <property type="entry name" value="ATPase domain of HSP90 chaperone/DNA topoisomerase II/histidine kinase"/>
    <property type="match status" value="1"/>
</dbReference>
<keyword evidence="9" id="KW-1185">Reference proteome</keyword>
<keyword evidence="5" id="KW-1133">Transmembrane helix</keyword>
<dbReference type="CDD" id="cd00082">
    <property type="entry name" value="HisKA"/>
    <property type="match status" value="1"/>
</dbReference>
<dbReference type="InterPro" id="IPR004358">
    <property type="entry name" value="Sig_transdc_His_kin-like_C"/>
</dbReference>
<evidence type="ECO:0000256" key="5">
    <source>
        <dbReference type="SAM" id="Phobius"/>
    </source>
</evidence>
<gene>
    <name evidence="8" type="ORF">INT08_07145</name>
</gene>
<dbReference type="CDD" id="cd17546">
    <property type="entry name" value="REC_hyHK_CKI1_RcsC-like"/>
    <property type="match status" value="2"/>
</dbReference>
<dbReference type="SMART" id="SM00387">
    <property type="entry name" value="HATPase_c"/>
    <property type="match status" value="1"/>
</dbReference>
<evidence type="ECO:0000256" key="3">
    <source>
        <dbReference type="ARBA" id="ARBA00022553"/>
    </source>
</evidence>
<evidence type="ECO:0000256" key="2">
    <source>
        <dbReference type="ARBA" id="ARBA00012438"/>
    </source>
</evidence>